<accession>A0AAV5C5D3</accession>
<protein>
    <submittedName>
        <fullName evidence="2">Uncharacterized protein</fullName>
    </submittedName>
</protein>
<keyword evidence="3" id="KW-1185">Reference proteome</keyword>
<proteinExistence type="predicted"/>
<feature type="compositionally biased region" description="Gly residues" evidence="1">
    <location>
        <begin position="64"/>
        <end position="81"/>
    </location>
</feature>
<sequence length="137" mass="14012">MLAPAARLAAASSARLHAAGSRSVGPYPKRARALASSLLLAKIPPPSVAGTSLGGYIREEERGQGGVGGGEGNGARSGGGRGARRGSRDPSSKTWTRRRGRTRSYGRRALVVTVLVRGGRQHIGGARVRGDSGDGSK</sequence>
<dbReference type="AlphaFoldDB" id="A0AAV5C5D3"/>
<evidence type="ECO:0000313" key="2">
    <source>
        <dbReference type="EMBL" id="GJM93267.1"/>
    </source>
</evidence>
<reference evidence="2" key="2">
    <citation type="submission" date="2021-12" db="EMBL/GenBank/DDBJ databases">
        <title>Resequencing data analysis of finger millet.</title>
        <authorList>
            <person name="Hatakeyama M."/>
            <person name="Aluri S."/>
            <person name="Balachadran M.T."/>
            <person name="Sivarajan S.R."/>
            <person name="Poveda L."/>
            <person name="Shimizu-Inatsugi R."/>
            <person name="Schlapbach R."/>
            <person name="Sreeman S.M."/>
            <person name="Shimizu K.K."/>
        </authorList>
    </citation>
    <scope>NUCLEOTIDE SEQUENCE</scope>
</reference>
<organism evidence="2 3">
    <name type="scientific">Eleusine coracana subsp. coracana</name>
    <dbReference type="NCBI Taxonomy" id="191504"/>
    <lineage>
        <taxon>Eukaryota</taxon>
        <taxon>Viridiplantae</taxon>
        <taxon>Streptophyta</taxon>
        <taxon>Embryophyta</taxon>
        <taxon>Tracheophyta</taxon>
        <taxon>Spermatophyta</taxon>
        <taxon>Magnoliopsida</taxon>
        <taxon>Liliopsida</taxon>
        <taxon>Poales</taxon>
        <taxon>Poaceae</taxon>
        <taxon>PACMAD clade</taxon>
        <taxon>Chloridoideae</taxon>
        <taxon>Cynodonteae</taxon>
        <taxon>Eleusininae</taxon>
        <taxon>Eleusine</taxon>
    </lineage>
</organism>
<feature type="region of interest" description="Disordered" evidence="1">
    <location>
        <begin position="44"/>
        <end position="108"/>
    </location>
</feature>
<evidence type="ECO:0000256" key="1">
    <source>
        <dbReference type="SAM" id="MobiDB-lite"/>
    </source>
</evidence>
<gene>
    <name evidence="2" type="primary">ga09812</name>
    <name evidence="2" type="ORF">PR202_ga09812</name>
</gene>
<reference evidence="2" key="1">
    <citation type="journal article" date="2018" name="DNA Res.">
        <title>Multiple hybrid de novo genome assembly of finger millet, an orphan allotetraploid crop.</title>
        <authorList>
            <person name="Hatakeyama M."/>
            <person name="Aluri S."/>
            <person name="Balachadran M.T."/>
            <person name="Sivarajan S.R."/>
            <person name="Patrignani A."/>
            <person name="Gruter S."/>
            <person name="Poveda L."/>
            <person name="Shimizu-Inatsugi R."/>
            <person name="Baeten J."/>
            <person name="Francoijs K.J."/>
            <person name="Nataraja K.N."/>
            <person name="Reddy Y.A.N."/>
            <person name="Phadnis S."/>
            <person name="Ravikumar R.L."/>
            <person name="Schlapbach R."/>
            <person name="Sreeman S.M."/>
            <person name="Shimizu K.K."/>
        </authorList>
    </citation>
    <scope>NUCLEOTIDE SEQUENCE</scope>
</reference>
<name>A0AAV5C5D3_ELECO</name>
<comment type="caution">
    <text evidence="2">The sequence shown here is derived from an EMBL/GenBank/DDBJ whole genome shotgun (WGS) entry which is preliminary data.</text>
</comment>
<dbReference type="EMBL" id="BQKI01000004">
    <property type="protein sequence ID" value="GJM93267.1"/>
    <property type="molecule type" value="Genomic_DNA"/>
</dbReference>
<evidence type="ECO:0000313" key="3">
    <source>
        <dbReference type="Proteomes" id="UP001054889"/>
    </source>
</evidence>
<dbReference type="Proteomes" id="UP001054889">
    <property type="component" value="Unassembled WGS sequence"/>
</dbReference>
<feature type="compositionally biased region" description="Basic residues" evidence="1">
    <location>
        <begin position="95"/>
        <end position="106"/>
    </location>
</feature>